<dbReference type="InterPro" id="IPR004210">
    <property type="entry name" value="BESS_motif"/>
</dbReference>
<evidence type="ECO:0000256" key="1">
    <source>
        <dbReference type="PROSITE-ProRule" id="PRU00371"/>
    </source>
</evidence>
<dbReference type="RefSeq" id="XP_016655735.1">
    <property type="nucleotide sequence ID" value="XM_016800246.1"/>
</dbReference>
<protein>
    <submittedName>
        <fullName evidence="5">Uncharacterized protein</fullName>
    </submittedName>
</protein>
<dbReference type="GO" id="GO:0006357">
    <property type="term" value="P:regulation of transcription by RNA polymerase II"/>
    <property type="evidence" value="ECO:0007669"/>
    <property type="project" value="TreeGrafter"/>
</dbReference>
<name>A0A8R2H227_ACYPI</name>
<feature type="region of interest" description="Disordered" evidence="2">
    <location>
        <begin position="101"/>
        <end position="126"/>
    </location>
</feature>
<sequence>MPKKEDPVFNTLLVEAVEKYPCLYNYNLNEYSKRESTQLAWESIAKEVNDTVISCKETWRNLRIVFTRNISKKSGSAAKKKYYLTDKMQFIRPYLNLKKGNSLPGNLPSPTHDDDNDQGASSYQDNYNNTDLCNNITITEEIPSTSTNNIVENKVVGIEPPLKKKKNSNNITSVDECVIDYIKAKQRTSEENPKKLFLLSLLPDLNEMNNTQFRKFRTQVNILIDDILKTTQDTSHSNNTSLCSTPLSSWVSESSSGLDYLPWNQTSSSGTTLTNNLSNVDISNANVDISNANVDISNTMNQGYYMPDA</sequence>
<dbReference type="GeneID" id="107882206"/>
<dbReference type="GO" id="GO:0005634">
    <property type="term" value="C:nucleus"/>
    <property type="evidence" value="ECO:0007669"/>
    <property type="project" value="UniProtKB-SubCell"/>
</dbReference>
<evidence type="ECO:0000256" key="2">
    <source>
        <dbReference type="SAM" id="MobiDB-lite"/>
    </source>
</evidence>
<dbReference type="PANTHER" id="PTHR12243">
    <property type="entry name" value="MADF DOMAIN TRANSCRIPTION FACTOR"/>
    <property type="match status" value="1"/>
</dbReference>
<dbReference type="GO" id="GO:0003677">
    <property type="term" value="F:DNA binding"/>
    <property type="evidence" value="ECO:0007669"/>
    <property type="project" value="InterPro"/>
</dbReference>
<evidence type="ECO:0000313" key="6">
    <source>
        <dbReference type="Proteomes" id="UP000007819"/>
    </source>
</evidence>
<dbReference type="InterPro" id="IPR006578">
    <property type="entry name" value="MADF-dom"/>
</dbReference>
<reference evidence="6" key="1">
    <citation type="submission" date="2010-06" db="EMBL/GenBank/DDBJ databases">
        <authorList>
            <person name="Jiang H."/>
            <person name="Abraham K."/>
            <person name="Ali S."/>
            <person name="Alsbrooks S.L."/>
            <person name="Anim B.N."/>
            <person name="Anosike U.S."/>
            <person name="Attaway T."/>
            <person name="Bandaranaike D.P."/>
            <person name="Battles P.K."/>
            <person name="Bell S.N."/>
            <person name="Bell A.V."/>
            <person name="Beltran B."/>
            <person name="Bickham C."/>
            <person name="Bustamante Y."/>
            <person name="Caleb T."/>
            <person name="Canada A."/>
            <person name="Cardenas V."/>
            <person name="Carter K."/>
            <person name="Chacko J."/>
            <person name="Chandrabose M.N."/>
            <person name="Chavez D."/>
            <person name="Chavez A."/>
            <person name="Chen L."/>
            <person name="Chu H.-S."/>
            <person name="Claassen K.J."/>
            <person name="Cockrell R."/>
            <person name="Collins M."/>
            <person name="Cooper J.A."/>
            <person name="Cree A."/>
            <person name="Curry S.M."/>
            <person name="Da Y."/>
            <person name="Dao M.D."/>
            <person name="Das B."/>
            <person name="Davila M.-L."/>
            <person name="Davy-Carroll L."/>
            <person name="Denson S."/>
            <person name="Dinh H."/>
            <person name="Ebong V.E."/>
            <person name="Edwards J.R."/>
            <person name="Egan A."/>
            <person name="El-Daye J."/>
            <person name="Escobedo L."/>
            <person name="Fernandez S."/>
            <person name="Fernando P.R."/>
            <person name="Flagg N."/>
            <person name="Forbes L.D."/>
            <person name="Fowler R.G."/>
            <person name="Fu Q."/>
            <person name="Gabisi R.A."/>
            <person name="Ganer J."/>
            <person name="Garbino Pronczuk A."/>
            <person name="Garcia R.M."/>
            <person name="Garner T."/>
            <person name="Garrett T.E."/>
            <person name="Gonzalez D.A."/>
            <person name="Hamid H."/>
            <person name="Hawkins E.S."/>
            <person name="Hirani K."/>
            <person name="Hogues M.E."/>
            <person name="Hollins B."/>
            <person name="Hsiao C.-H."/>
            <person name="Jabil R."/>
            <person name="James M.L."/>
            <person name="Jhangiani S.N."/>
            <person name="Johnson B."/>
            <person name="Johnson Q."/>
            <person name="Joshi V."/>
            <person name="Kalu J.B."/>
            <person name="Kam C."/>
            <person name="Kashfia A."/>
            <person name="Keebler J."/>
            <person name="Kisamo H."/>
            <person name="Kovar C.L."/>
            <person name="Lago L.A."/>
            <person name="Lai C.-Y."/>
            <person name="Laidlaw J."/>
            <person name="Lara F."/>
            <person name="Le T.-K."/>
            <person name="Lee S.L."/>
            <person name="Legall F.H."/>
            <person name="Lemon S.J."/>
            <person name="Lewis L.R."/>
            <person name="Li B."/>
            <person name="Liu Y."/>
            <person name="Liu Y.-S."/>
            <person name="Lopez J."/>
            <person name="Lozado R.J."/>
            <person name="Lu J."/>
            <person name="Madu R.C."/>
            <person name="Maheshwari M."/>
            <person name="Maheshwari R."/>
            <person name="Malloy K."/>
            <person name="Martinez E."/>
            <person name="Mathew T."/>
            <person name="Mercado I.C."/>
            <person name="Mercado C."/>
            <person name="Meyer B."/>
            <person name="Montgomery K."/>
            <person name="Morgan M.B."/>
            <person name="Munidasa M."/>
            <person name="Nazareth L.V."/>
            <person name="Nelson J."/>
            <person name="Ng B.M."/>
            <person name="Nguyen N.B."/>
            <person name="Nguyen P.Q."/>
            <person name="Nguyen T."/>
            <person name="Obregon M."/>
            <person name="Okwuonu G.O."/>
            <person name="Onwere C.G."/>
            <person name="Orozco G."/>
            <person name="Parra A."/>
            <person name="Patel S."/>
            <person name="Patil S."/>
            <person name="Perez A."/>
            <person name="Perez Y."/>
            <person name="Pham C."/>
            <person name="Primus E.L."/>
            <person name="Pu L.-L."/>
            <person name="Puazo M."/>
            <person name="Qin X."/>
            <person name="Quiroz J.B."/>
            <person name="Reese J."/>
            <person name="Richards S."/>
            <person name="Rives C.M."/>
            <person name="Robberts R."/>
            <person name="Ruiz S.J."/>
            <person name="Ruiz M.J."/>
            <person name="Santibanez J."/>
            <person name="Schneider B.W."/>
            <person name="Sisson I."/>
            <person name="Smith M."/>
            <person name="Sodergren E."/>
            <person name="Song X.-Z."/>
            <person name="Song B.B."/>
            <person name="Summersgill H."/>
            <person name="Thelus R."/>
            <person name="Thornton R.D."/>
            <person name="Trejos Z.Y."/>
            <person name="Usmani K."/>
            <person name="Vattathil S."/>
            <person name="Villasana D."/>
            <person name="Walker D.L."/>
            <person name="Wang S."/>
            <person name="Wang K."/>
            <person name="White C.S."/>
            <person name="Williams A.C."/>
            <person name="Williamson J."/>
            <person name="Wilson K."/>
            <person name="Woghiren I.O."/>
            <person name="Woodworth J.R."/>
            <person name="Worley K.C."/>
            <person name="Wright R.A."/>
            <person name="Wu W."/>
            <person name="Young L."/>
            <person name="Zhang L."/>
            <person name="Zhang J."/>
            <person name="Zhu Y."/>
            <person name="Muzny D.M."/>
            <person name="Weinstock G."/>
            <person name="Gibbs R.A."/>
        </authorList>
    </citation>
    <scope>NUCLEOTIDE SEQUENCE [LARGE SCALE GENOMIC DNA]</scope>
    <source>
        <strain evidence="6">LSR1</strain>
    </source>
</reference>
<dbReference type="AlphaFoldDB" id="A0A8R2H227"/>
<dbReference type="PANTHER" id="PTHR12243:SF60">
    <property type="entry name" value="SI:CH211-15D5.12-RELATED"/>
    <property type="match status" value="1"/>
</dbReference>
<evidence type="ECO:0000313" key="5">
    <source>
        <dbReference type="EnsemblMetazoa" id="XP_016655735.1"/>
    </source>
</evidence>
<dbReference type="SMART" id="SM00595">
    <property type="entry name" value="MADF"/>
    <property type="match status" value="1"/>
</dbReference>
<comment type="subcellular location">
    <subcellularLocation>
        <location evidence="1">Nucleus</location>
    </subcellularLocation>
</comment>
<keyword evidence="6" id="KW-1185">Reference proteome</keyword>
<dbReference type="KEGG" id="api:107882206"/>
<dbReference type="Proteomes" id="UP000007819">
    <property type="component" value="Chromosome X"/>
</dbReference>
<keyword evidence="1" id="KW-0539">Nucleus</keyword>
<dbReference type="GO" id="GO:0005667">
    <property type="term" value="C:transcription regulator complex"/>
    <property type="evidence" value="ECO:0007669"/>
    <property type="project" value="TreeGrafter"/>
</dbReference>
<accession>A0A8R2H227</accession>
<evidence type="ECO:0000259" key="3">
    <source>
        <dbReference type="PROSITE" id="PS51029"/>
    </source>
</evidence>
<dbReference type="PROSITE" id="PS51029">
    <property type="entry name" value="MADF"/>
    <property type="match status" value="1"/>
</dbReference>
<proteinExistence type="predicted"/>
<dbReference type="EnsemblMetazoa" id="XM_016800246.2">
    <property type="protein sequence ID" value="XP_016655735.1"/>
    <property type="gene ID" value="LOC107882206"/>
</dbReference>
<organism evidence="5 6">
    <name type="scientific">Acyrthosiphon pisum</name>
    <name type="common">Pea aphid</name>
    <dbReference type="NCBI Taxonomy" id="7029"/>
    <lineage>
        <taxon>Eukaryota</taxon>
        <taxon>Metazoa</taxon>
        <taxon>Ecdysozoa</taxon>
        <taxon>Arthropoda</taxon>
        <taxon>Hexapoda</taxon>
        <taxon>Insecta</taxon>
        <taxon>Pterygota</taxon>
        <taxon>Neoptera</taxon>
        <taxon>Paraneoptera</taxon>
        <taxon>Hemiptera</taxon>
        <taxon>Sternorrhyncha</taxon>
        <taxon>Aphidomorpha</taxon>
        <taxon>Aphidoidea</taxon>
        <taxon>Aphididae</taxon>
        <taxon>Macrosiphini</taxon>
        <taxon>Acyrthosiphon</taxon>
    </lineage>
</organism>
<feature type="domain" description="MADF" evidence="3">
    <location>
        <begin position="12"/>
        <end position="96"/>
    </location>
</feature>
<dbReference type="InterPro" id="IPR039353">
    <property type="entry name" value="TF_Adf1"/>
</dbReference>
<dbReference type="PROSITE" id="PS51031">
    <property type="entry name" value="BESS"/>
    <property type="match status" value="1"/>
</dbReference>
<dbReference type="Pfam" id="PF10545">
    <property type="entry name" value="MADF_DNA_bdg"/>
    <property type="match status" value="1"/>
</dbReference>
<evidence type="ECO:0000259" key="4">
    <source>
        <dbReference type="PROSITE" id="PS51031"/>
    </source>
</evidence>
<reference evidence="5" key="2">
    <citation type="submission" date="2022-06" db="UniProtKB">
        <authorList>
            <consortium name="EnsemblMetazoa"/>
        </authorList>
    </citation>
    <scope>IDENTIFICATION</scope>
</reference>
<feature type="domain" description="BESS" evidence="4">
    <location>
        <begin position="191"/>
        <end position="230"/>
    </location>
</feature>
<dbReference type="OrthoDB" id="6147983at2759"/>